<dbReference type="Gene3D" id="3.60.20.10">
    <property type="entry name" value="Glutamine Phosphoribosylpyrophosphate, subunit 1, domain 1"/>
    <property type="match status" value="1"/>
</dbReference>
<proteinExistence type="predicted"/>
<evidence type="ECO:0000256" key="3">
    <source>
        <dbReference type="ARBA" id="ARBA00022576"/>
    </source>
</evidence>
<dbReference type="AlphaFoldDB" id="D9Q357"/>
<dbReference type="InterPro" id="IPR001347">
    <property type="entry name" value="SIS_dom"/>
</dbReference>
<dbReference type="GO" id="GO:0006487">
    <property type="term" value="P:protein N-linked glycosylation"/>
    <property type="evidence" value="ECO:0007669"/>
    <property type="project" value="TreeGrafter"/>
</dbReference>
<dbReference type="FunCoup" id="D9Q357">
    <property type="interactions" value="20"/>
</dbReference>
<dbReference type="EMBL" id="CP001742">
    <property type="protein sequence ID" value="ADL19745.1"/>
    <property type="molecule type" value="Genomic_DNA"/>
</dbReference>
<evidence type="ECO:0000259" key="7">
    <source>
        <dbReference type="PROSITE" id="PS51278"/>
    </source>
</evidence>
<dbReference type="InParanoid" id="D9Q357"/>
<dbReference type="HOGENOM" id="CLU_012520_7_0_2"/>
<dbReference type="RefSeq" id="WP_013267257.1">
    <property type="nucleotide sequence ID" value="NC_014374.1"/>
</dbReference>
<dbReference type="GeneID" id="9499596"/>
<dbReference type="OrthoDB" id="372195at2157"/>
<evidence type="ECO:0000259" key="8">
    <source>
        <dbReference type="PROSITE" id="PS51464"/>
    </source>
</evidence>
<dbReference type="PANTHER" id="PTHR10937">
    <property type="entry name" value="GLUCOSAMINE--FRUCTOSE-6-PHOSPHATE AMINOTRANSFERASE, ISOMERIZING"/>
    <property type="match status" value="1"/>
</dbReference>
<keyword evidence="5" id="KW-0677">Repeat</keyword>
<keyword evidence="3 9" id="KW-0032">Aminotransferase</keyword>
<evidence type="ECO:0000256" key="6">
    <source>
        <dbReference type="ARBA" id="ARBA00022962"/>
    </source>
</evidence>
<feature type="domain" description="Glutamine amidotransferase type-2" evidence="7">
    <location>
        <begin position="1"/>
        <end position="207"/>
    </location>
</feature>
<dbReference type="STRING" id="666510.ASAC_1340"/>
<keyword evidence="6" id="KW-0315">Glutamine amidotransferase</keyword>
<dbReference type="InterPro" id="IPR035466">
    <property type="entry name" value="GlmS/AgaS_SIS"/>
</dbReference>
<comment type="catalytic activity">
    <reaction evidence="1">
        <text>D-fructose 6-phosphate + L-glutamine = D-glucosamine 6-phosphate + L-glutamate</text>
        <dbReference type="Rhea" id="RHEA:13237"/>
        <dbReference type="ChEBI" id="CHEBI:29985"/>
        <dbReference type="ChEBI" id="CHEBI:58359"/>
        <dbReference type="ChEBI" id="CHEBI:58725"/>
        <dbReference type="ChEBI" id="CHEBI:61527"/>
        <dbReference type="EC" id="2.6.1.16"/>
    </reaction>
</comment>
<dbReference type="GO" id="GO:0006002">
    <property type="term" value="P:fructose 6-phosphate metabolic process"/>
    <property type="evidence" value="ECO:0007669"/>
    <property type="project" value="TreeGrafter"/>
</dbReference>
<dbReference type="KEGG" id="asc:ASAC_1340"/>
<keyword evidence="4 9" id="KW-0808">Transferase</keyword>
<dbReference type="EC" id="2.6.1.16" evidence="2"/>
<protein>
    <recommendedName>
        <fullName evidence="2">glutamine--fructose-6-phosphate transaminase (isomerizing)</fullName>
        <ecNumber evidence="2">2.6.1.16</ecNumber>
    </recommendedName>
</protein>
<evidence type="ECO:0000313" key="10">
    <source>
        <dbReference type="Proteomes" id="UP000000346"/>
    </source>
</evidence>
<evidence type="ECO:0000256" key="2">
    <source>
        <dbReference type="ARBA" id="ARBA00012916"/>
    </source>
</evidence>
<feature type="domain" description="SIS" evidence="8">
    <location>
        <begin position="444"/>
        <end position="579"/>
    </location>
</feature>
<dbReference type="PROSITE" id="PS51464">
    <property type="entry name" value="SIS"/>
    <property type="match status" value="2"/>
</dbReference>
<dbReference type="Proteomes" id="UP000000346">
    <property type="component" value="Chromosome"/>
</dbReference>
<dbReference type="InterPro" id="IPR029055">
    <property type="entry name" value="Ntn_hydrolases_N"/>
</dbReference>
<feature type="domain" description="SIS" evidence="8">
    <location>
        <begin position="269"/>
        <end position="410"/>
    </location>
</feature>
<dbReference type="GO" id="GO:0006047">
    <property type="term" value="P:UDP-N-acetylglucosamine metabolic process"/>
    <property type="evidence" value="ECO:0007669"/>
    <property type="project" value="TreeGrafter"/>
</dbReference>
<gene>
    <name evidence="9" type="ordered locus">ASAC_1340</name>
</gene>
<dbReference type="SUPFAM" id="SSF53697">
    <property type="entry name" value="SIS domain"/>
    <property type="match status" value="1"/>
</dbReference>
<dbReference type="CDD" id="cd05009">
    <property type="entry name" value="SIS_GlmS_GlmD_2"/>
    <property type="match status" value="1"/>
</dbReference>
<dbReference type="InterPro" id="IPR017932">
    <property type="entry name" value="GATase_2_dom"/>
</dbReference>
<dbReference type="PROSITE" id="PS51278">
    <property type="entry name" value="GATASE_TYPE_2"/>
    <property type="match status" value="1"/>
</dbReference>
<reference evidence="9 10" key="1">
    <citation type="journal article" date="2010" name="Appl. Environ. Microbiol.">
        <title>The genome sequence of the crenarchaeon Acidilobus saccharovorans supports a new order, Acidilobales, and suggests an important ecological role in terrestrial acidic hot springs.</title>
        <authorList>
            <person name="Mardanov A.V."/>
            <person name="Svetlitchnyi V.A."/>
            <person name="Beletsky A.V."/>
            <person name="Prokofeva M.I."/>
            <person name="Bonch-Osmolovskaya E.A."/>
            <person name="Ravin N.V."/>
            <person name="Skryabin K.G."/>
        </authorList>
    </citation>
    <scope>NUCLEOTIDE SEQUENCE [LARGE SCALE GENOMIC DNA]</scope>
    <source>
        <strain evidence="10">DSM 16705 / JCM 18335 / VKM B-2471 / 345-15</strain>
    </source>
</reference>
<evidence type="ECO:0000256" key="4">
    <source>
        <dbReference type="ARBA" id="ARBA00022679"/>
    </source>
</evidence>
<dbReference type="Pfam" id="PF01380">
    <property type="entry name" value="SIS"/>
    <property type="match status" value="2"/>
</dbReference>
<dbReference type="GO" id="GO:0097367">
    <property type="term" value="F:carbohydrate derivative binding"/>
    <property type="evidence" value="ECO:0007669"/>
    <property type="project" value="InterPro"/>
</dbReference>
<dbReference type="NCBIfam" id="TIGR01135">
    <property type="entry name" value="glmS"/>
    <property type="match status" value="1"/>
</dbReference>
<evidence type="ECO:0000256" key="1">
    <source>
        <dbReference type="ARBA" id="ARBA00001031"/>
    </source>
</evidence>
<sequence length="588" mass="63146">MGGIFAFACRSPRDGSAILEGLRRLTYRGYDSVGVAFLDDKIEVKKAMGPADRNPGLFSFTSRVALGHTRYATRGWPTVENAHPILDCTGRVAVVMDGVIDNYEQLRSSLASRGHRLVTTTDTEVIPHLLEEGKGPGDLLSALRGTFSAAYVRSGDERVWFVQDGQPLVIGRGQDCLYLASDLPSLYGFADEAVIVPEGSYGYISASGELSVFSADGSPVQQLTSKRVKYEPGSLDKAGYPHYMLKEIYEIPEALERTTHSLMDKYLRLSGMILYGARRAFIIGNGTSLHAGMVSAYYFSSLGGMSIDVVSAAEFPYYALDSVGTGTVVLAVSQSGETSDVIRSVKMAKQRGAVIVGVTNVLGSRLALESNVYLPIGAGPELAVPATKTFTSTLVALMLLAAHVGLTAGRLSQAELNELYNDIRSFSRSLAEDMPAIDAAASKIAGELRDSRDAYVVSSGITYPVALEGALKLKEAAMLHAEGVQLGELRHGPMVLARGNYPIIVIKPREEAAEELYSRVMSELRAREAKVIEVSDSTQAALQAPRAPRPELYPIAAVAPLQLLAYRVGFERGLPIDSPPGLAKAITT</sequence>
<dbReference type="GO" id="GO:0004360">
    <property type="term" value="F:glutamine-fructose-6-phosphate transaminase (isomerizing) activity"/>
    <property type="evidence" value="ECO:0007669"/>
    <property type="project" value="UniProtKB-EC"/>
</dbReference>
<dbReference type="Pfam" id="PF13522">
    <property type="entry name" value="GATase_6"/>
    <property type="match status" value="1"/>
</dbReference>
<dbReference type="Gene3D" id="3.40.50.10490">
    <property type="entry name" value="Glucose-6-phosphate isomerase like protein, domain 1"/>
    <property type="match status" value="2"/>
</dbReference>
<dbReference type="InterPro" id="IPR035490">
    <property type="entry name" value="GlmS/FrlB_SIS"/>
</dbReference>
<dbReference type="eggNOG" id="arCOG00057">
    <property type="taxonomic scope" value="Archaea"/>
</dbReference>
<dbReference type="SUPFAM" id="SSF56235">
    <property type="entry name" value="N-terminal nucleophile aminohydrolases (Ntn hydrolases)"/>
    <property type="match status" value="1"/>
</dbReference>
<dbReference type="InterPro" id="IPR005855">
    <property type="entry name" value="GFAT"/>
</dbReference>
<dbReference type="NCBIfam" id="NF001484">
    <property type="entry name" value="PRK00331.1"/>
    <property type="match status" value="1"/>
</dbReference>
<dbReference type="CDD" id="cd05008">
    <property type="entry name" value="SIS_GlmS_GlmD_1"/>
    <property type="match status" value="1"/>
</dbReference>
<keyword evidence="10" id="KW-1185">Reference proteome</keyword>
<evidence type="ECO:0000256" key="5">
    <source>
        <dbReference type="ARBA" id="ARBA00022737"/>
    </source>
</evidence>
<dbReference type="PANTHER" id="PTHR10937:SF0">
    <property type="entry name" value="GLUTAMINE--FRUCTOSE-6-PHOSPHATE TRANSAMINASE (ISOMERIZING)"/>
    <property type="match status" value="1"/>
</dbReference>
<dbReference type="InterPro" id="IPR046348">
    <property type="entry name" value="SIS_dom_sf"/>
</dbReference>
<organism evidence="9 10">
    <name type="scientific">Acidilobus saccharovorans (strain DSM 16705 / JCM 18335 / VKM B-2471 / 345-15)</name>
    <dbReference type="NCBI Taxonomy" id="666510"/>
    <lineage>
        <taxon>Archaea</taxon>
        <taxon>Thermoproteota</taxon>
        <taxon>Thermoprotei</taxon>
        <taxon>Acidilobales</taxon>
        <taxon>Acidilobaceae</taxon>
        <taxon>Acidilobus</taxon>
    </lineage>
</organism>
<name>D9Q357_ACIS3</name>
<accession>D9Q357</accession>
<evidence type="ECO:0000313" key="9">
    <source>
        <dbReference type="EMBL" id="ADL19745.1"/>
    </source>
</evidence>